<dbReference type="Proteomes" id="UP000274731">
    <property type="component" value="Segment"/>
</dbReference>
<proteinExistence type="predicted"/>
<dbReference type="EMBL" id="MG450654">
    <property type="protein sequence ID" value="ATW62759.1"/>
    <property type="molecule type" value="Genomic_DNA"/>
</dbReference>
<protein>
    <submittedName>
        <fullName evidence="1">Uncharacterized protein</fullName>
    </submittedName>
</protein>
<evidence type="ECO:0000313" key="2">
    <source>
        <dbReference type="Proteomes" id="UP000274731"/>
    </source>
</evidence>
<organism evidence="1 2">
    <name type="scientific">Synechococcus phage S-CBWM1</name>
    <dbReference type="NCBI Taxonomy" id="2053653"/>
    <lineage>
        <taxon>Viruses</taxon>
        <taxon>Duplodnaviria</taxon>
        <taxon>Heunggongvirae</taxon>
        <taxon>Uroviricota</taxon>
        <taxon>Caudoviricetes</taxon>
        <taxon>Aokuangvirus</taxon>
        <taxon>Aokuangvirus SCBWM1</taxon>
    </lineage>
</organism>
<name>A0A3G1L3K7_9CAUD</name>
<gene>
    <name evidence="1" type="ORF">SCBWM1_gp75</name>
</gene>
<reference evidence="1 2" key="1">
    <citation type="journal article" date="2018" name="Environ. Microbiol.">
        <title>Novel phage-host interactions and evolution as revealed by a cyanomyovirus isolated from an estuarine environment.</title>
        <authorList>
            <person name="Xu Y."/>
            <person name="Zhang R."/>
            <person name="Wang N."/>
            <person name="Cai L."/>
            <person name="Tong Y."/>
            <person name="Sun Q."/>
            <person name="Chen F."/>
            <person name="Jiao N."/>
        </authorList>
    </citation>
    <scope>NUCLEOTIDE SEQUENCE [LARGE SCALE GENOMIC DNA]</scope>
</reference>
<accession>A0A3G1L3K7</accession>
<sequence>MRRVIYPIHKLLGNQNFFYAISEQLGNIIEPSELYEYFWEVYSVAMEGEEIDPEMIPDKVCFESQVSEDETEFSINIILNNGVSMTLDGKGFRALTGLSTEKELQKAGLIYHKIVETLERELPEHVGNIDLVESPTPDNNFLQEAGGEDAISGEGRFLSDPDRTFRFRILYNPVTEKSDIKIFQDS</sequence>
<evidence type="ECO:0000313" key="1">
    <source>
        <dbReference type="EMBL" id="ATW62759.1"/>
    </source>
</evidence>
<keyword evidence="2" id="KW-1185">Reference proteome</keyword>